<protein>
    <submittedName>
        <fullName evidence="1">Uncharacterized protein</fullName>
    </submittedName>
</protein>
<accession>A0A8X6XXZ8</accession>
<evidence type="ECO:0000313" key="2">
    <source>
        <dbReference type="Proteomes" id="UP000886998"/>
    </source>
</evidence>
<dbReference type="AlphaFoldDB" id="A0A8X6XXZ8"/>
<organism evidence="1 2">
    <name type="scientific">Trichonephila inaurata madagascariensis</name>
    <dbReference type="NCBI Taxonomy" id="2747483"/>
    <lineage>
        <taxon>Eukaryota</taxon>
        <taxon>Metazoa</taxon>
        <taxon>Ecdysozoa</taxon>
        <taxon>Arthropoda</taxon>
        <taxon>Chelicerata</taxon>
        <taxon>Arachnida</taxon>
        <taxon>Araneae</taxon>
        <taxon>Araneomorphae</taxon>
        <taxon>Entelegynae</taxon>
        <taxon>Araneoidea</taxon>
        <taxon>Nephilidae</taxon>
        <taxon>Trichonephila</taxon>
        <taxon>Trichonephila inaurata</taxon>
    </lineage>
</organism>
<keyword evidence="2" id="KW-1185">Reference proteome</keyword>
<evidence type="ECO:0000313" key="1">
    <source>
        <dbReference type="EMBL" id="GFY61401.1"/>
    </source>
</evidence>
<comment type="caution">
    <text evidence="1">The sequence shown here is derived from an EMBL/GenBank/DDBJ whole genome shotgun (WGS) entry which is preliminary data.</text>
</comment>
<proteinExistence type="predicted"/>
<gene>
    <name evidence="1" type="ORF">TNIN_206531</name>
</gene>
<dbReference type="EMBL" id="BMAV01013625">
    <property type="protein sequence ID" value="GFY61401.1"/>
    <property type="molecule type" value="Genomic_DNA"/>
</dbReference>
<sequence>MLWAIPSYTAIQVTLLPSTIFPKNRSRLRHDPDIVYKIVLRTYHTKAATRCRLIEILRAQLLSVLYPSDTTNCVILHTRCN</sequence>
<reference evidence="1" key="1">
    <citation type="submission" date="2020-08" db="EMBL/GenBank/DDBJ databases">
        <title>Multicomponent nature underlies the extraordinary mechanical properties of spider dragline silk.</title>
        <authorList>
            <person name="Kono N."/>
            <person name="Nakamura H."/>
            <person name="Mori M."/>
            <person name="Yoshida Y."/>
            <person name="Ohtoshi R."/>
            <person name="Malay A.D."/>
            <person name="Moran D.A.P."/>
            <person name="Tomita M."/>
            <person name="Numata K."/>
            <person name="Arakawa K."/>
        </authorList>
    </citation>
    <scope>NUCLEOTIDE SEQUENCE</scope>
</reference>
<dbReference type="Proteomes" id="UP000886998">
    <property type="component" value="Unassembled WGS sequence"/>
</dbReference>
<name>A0A8X6XXZ8_9ARAC</name>